<dbReference type="AlphaFoldDB" id="A0A0E9X0Y6"/>
<accession>A0A0E9X0Y6</accession>
<evidence type="ECO:0000313" key="1">
    <source>
        <dbReference type="EMBL" id="JAH96131.1"/>
    </source>
</evidence>
<sequence>MSPVLSAYEQKSLDTWLQGLVFAHDIAIYDRSLKPEGGYLLCRNHYSSMNLPKTNINCMFRVLICRKEPNRSSIYMKS</sequence>
<protein>
    <submittedName>
        <fullName evidence="1">Uncharacterized protein</fullName>
    </submittedName>
</protein>
<reference evidence="1" key="2">
    <citation type="journal article" date="2015" name="Fish Shellfish Immunol.">
        <title>Early steps in the European eel (Anguilla anguilla)-Vibrio vulnificus interaction in the gills: Role of the RtxA13 toxin.</title>
        <authorList>
            <person name="Callol A."/>
            <person name="Pajuelo D."/>
            <person name="Ebbesson L."/>
            <person name="Teles M."/>
            <person name="MacKenzie S."/>
            <person name="Amaro C."/>
        </authorList>
    </citation>
    <scope>NUCLEOTIDE SEQUENCE</scope>
</reference>
<reference evidence="1" key="1">
    <citation type="submission" date="2014-11" db="EMBL/GenBank/DDBJ databases">
        <authorList>
            <person name="Amaro Gonzalez C."/>
        </authorList>
    </citation>
    <scope>NUCLEOTIDE SEQUENCE</scope>
</reference>
<dbReference type="EMBL" id="GBXM01012446">
    <property type="protein sequence ID" value="JAH96131.1"/>
    <property type="molecule type" value="Transcribed_RNA"/>
</dbReference>
<organism evidence="1">
    <name type="scientific">Anguilla anguilla</name>
    <name type="common">European freshwater eel</name>
    <name type="synonym">Muraena anguilla</name>
    <dbReference type="NCBI Taxonomy" id="7936"/>
    <lineage>
        <taxon>Eukaryota</taxon>
        <taxon>Metazoa</taxon>
        <taxon>Chordata</taxon>
        <taxon>Craniata</taxon>
        <taxon>Vertebrata</taxon>
        <taxon>Euteleostomi</taxon>
        <taxon>Actinopterygii</taxon>
        <taxon>Neopterygii</taxon>
        <taxon>Teleostei</taxon>
        <taxon>Anguilliformes</taxon>
        <taxon>Anguillidae</taxon>
        <taxon>Anguilla</taxon>
    </lineage>
</organism>
<name>A0A0E9X0Y6_ANGAN</name>
<proteinExistence type="predicted"/>